<keyword evidence="4" id="KW-1185">Reference proteome</keyword>
<dbReference type="CDD" id="cd00077">
    <property type="entry name" value="HDc"/>
    <property type="match status" value="1"/>
</dbReference>
<dbReference type="PANTHER" id="PTHR47545">
    <property type="entry name" value="MULTIFUNCTIONAL CCA PROTEIN"/>
    <property type="match status" value="1"/>
</dbReference>
<comment type="caution">
    <text evidence="3">The sequence shown here is derived from an EMBL/GenBank/DDBJ whole genome shotgun (WGS) entry which is preliminary data.</text>
</comment>
<keyword evidence="1" id="KW-0547">Nucleotide-binding</keyword>
<organism evidence="3 4">
    <name type="scientific">Caproiciproducens faecalis</name>
    <dbReference type="NCBI Taxonomy" id="2820301"/>
    <lineage>
        <taxon>Bacteria</taxon>
        <taxon>Bacillati</taxon>
        <taxon>Bacillota</taxon>
        <taxon>Clostridia</taxon>
        <taxon>Eubacteriales</taxon>
        <taxon>Acutalibacteraceae</taxon>
        <taxon>Caproiciproducens</taxon>
    </lineage>
</organism>
<dbReference type="Proteomes" id="UP000719942">
    <property type="component" value="Unassembled WGS sequence"/>
</dbReference>
<evidence type="ECO:0000259" key="2">
    <source>
        <dbReference type="SMART" id="SM00471"/>
    </source>
</evidence>
<proteinExistence type="predicted"/>
<dbReference type="EMBL" id="JAGFNZ010000002">
    <property type="protein sequence ID" value="MBW7572252.1"/>
    <property type="molecule type" value="Genomic_DNA"/>
</dbReference>
<evidence type="ECO:0000313" key="3">
    <source>
        <dbReference type="EMBL" id="MBW7572252.1"/>
    </source>
</evidence>
<feature type="domain" description="HD/PDEase" evidence="2">
    <location>
        <begin position="56"/>
        <end position="191"/>
    </location>
</feature>
<dbReference type="PANTHER" id="PTHR47545:SF2">
    <property type="entry name" value="CC-ADDING TRNA NUCLEOTIDYLTRANSFERASE"/>
    <property type="match status" value="1"/>
</dbReference>
<dbReference type="InterPro" id="IPR003607">
    <property type="entry name" value="HD/PDEase_dom"/>
</dbReference>
<name>A0ABS7DMF8_9FIRM</name>
<dbReference type="Gene3D" id="1.10.3090.10">
    <property type="entry name" value="cca-adding enzyme, domain 2"/>
    <property type="match status" value="1"/>
</dbReference>
<accession>A0ABS7DMF8</accession>
<dbReference type="InterPro" id="IPR006674">
    <property type="entry name" value="HD_domain"/>
</dbReference>
<evidence type="ECO:0000313" key="4">
    <source>
        <dbReference type="Proteomes" id="UP000719942"/>
    </source>
</evidence>
<sequence>MEMKQSLFESMEQHLLADEKPSLYFDELDKTSALREYPFAMLHDLKNAEQSPEHHPEGNVWNHTMLVVDEAAKVKEKSSDARAFMWAALLHDVGKPGTTRIRRGKITSYDHDKLGEKMTAEFFKQFSKDEKFIEKVTALVRWHMQLLFVVNNLPFADLKQMKEQTSPQDIALLGLCDRLGRLKANREREEENVRVFLEKAR</sequence>
<dbReference type="InterPro" id="IPR050124">
    <property type="entry name" value="tRNA_CCA-adding_enzyme"/>
</dbReference>
<dbReference type="NCBIfam" id="TIGR00277">
    <property type="entry name" value="HDIG"/>
    <property type="match status" value="1"/>
</dbReference>
<dbReference type="SMART" id="SM00471">
    <property type="entry name" value="HDc"/>
    <property type="match status" value="1"/>
</dbReference>
<gene>
    <name evidence="3" type="ORF">J5W02_05440</name>
</gene>
<dbReference type="Pfam" id="PF01966">
    <property type="entry name" value="HD"/>
    <property type="match status" value="1"/>
</dbReference>
<evidence type="ECO:0000256" key="1">
    <source>
        <dbReference type="ARBA" id="ARBA00022741"/>
    </source>
</evidence>
<dbReference type="InterPro" id="IPR006675">
    <property type="entry name" value="HDIG_dom"/>
</dbReference>
<dbReference type="SUPFAM" id="SSF109604">
    <property type="entry name" value="HD-domain/PDEase-like"/>
    <property type="match status" value="1"/>
</dbReference>
<protein>
    <submittedName>
        <fullName evidence="3">HDIG domain-containing protein</fullName>
    </submittedName>
</protein>
<reference evidence="3 4" key="1">
    <citation type="submission" date="2021-03" db="EMBL/GenBank/DDBJ databases">
        <title>Caproiciproducens sp. nov. isolated from feces of cow.</title>
        <authorList>
            <person name="Choi J.-Y."/>
        </authorList>
    </citation>
    <scope>NUCLEOTIDE SEQUENCE [LARGE SCALE GENOMIC DNA]</scope>
    <source>
        <strain evidence="3 4">AGMB10547</strain>
    </source>
</reference>